<feature type="transmembrane region" description="Helical" evidence="2">
    <location>
        <begin position="222"/>
        <end position="241"/>
    </location>
</feature>
<feature type="transmembrane region" description="Helical" evidence="2">
    <location>
        <begin position="342"/>
        <end position="358"/>
    </location>
</feature>
<organism evidence="3 4">
    <name type="scientific">Nonomuraea mangrovi</name>
    <dbReference type="NCBI Taxonomy" id="2316207"/>
    <lineage>
        <taxon>Bacteria</taxon>
        <taxon>Bacillati</taxon>
        <taxon>Actinomycetota</taxon>
        <taxon>Actinomycetes</taxon>
        <taxon>Streptosporangiales</taxon>
        <taxon>Streptosporangiaceae</taxon>
        <taxon>Nonomuraea</taxon>
    </lineage>
</organism>
<feature type="transmembrane region" description="Helical" evidence="2">
    <location>
        <begin position="190"/>
        <end position="210"/>
    </location>
</feature>
<feature type="transmembrane region" description="Helical" evidence="2">
    <location>
        <begin position="364"/>
        <end position="385"/>
    </location>
</feature>
<feature type="transmembrane region" description="Helical" evidence="2">
    <location>
        <begin position="125"/>
        <end position="143"/>
    </location>
</feature>
<feature type="transmembrane region" description="Helical" evidence="2">
    <location>
        <begin position="392"/>
        <end position="418"/>
    </location>
</feature>
<name>A0ABW4TEN1_9ACTN</name>
<feature type="transmembrane region" description="Helical" evidence="2">
    <location>
        <begin position="150"/>
        <end position="170"/>
    </location>
</feature>
<evidence type="ECO:0000313" key="4">
    <source>
        <dbReference type="Proteomes" id="UP001597368"/>
    </source>
</evidence>
<comment type="caution">
    <text evidence="3">The sequence shown here is derived from an EMBL/GenBank/DDBJ whole genome shotgun (WGS) entry which is preliminary data.</text>
</comment>
<evidence type="ECO:0000256" key="1">
    <source>
        <dbReference type="SAM" id="MobiDB-lite"/>
    </source>
</evidence>
<feature type="transmembrane region" description="Helical" evidence="2">
    <location>
        <begin position="247"/>
        <end position="268"/>
    </location>
</feature>
<feature type="transmembrane region" description="Helical" evidence="2">
    <location>
        <begin position="309"/>
        <end position="330"/>
    </location>
</feature>
<feature type="transmembrane region" description="Helical" evidence="2">
    <location>
        <begin position="275"/>
        <end position="297"/>
    </location>
</feature>
<feature type="transmembrane region" description="Helical" evidence="2">
    <location>
        <begin position="95"/>
        <end position="119"/>
    </location>
</feature>
<evidence type="ECO:0000313" key="3">
    <source>
        <dbReference type="EMBL" id="MFD1939400.1"/>
    </source>
</evidence>
<dbReference type="RefSeq" id="WP_379581641.1">
    <property type="nucleotide sequence ID" value="NZ_JBHUFV010000082.1"/>
</dbReference>
<feature type="compositionally biased region" description="Basic and acidic residues" evidence="1">
    <location>
        <begin position="558"/>
        <end position="568"/>
    </location>
</feature>
<proteinExistence type="predicted"/>
<reference evidence="4" key="1">
    <citation type="journal article" date="2019" name="Int. J. Syst. Evol. Microbiol.">
        <title>The Global Catalogue of Microorganisms (GCM) 10K type strain sequencing project: providing services to taxonomists for standard genome sequencing and annotation.</title>
        <authorList>
            <consortium name="The Broad Institute Genomics Platform"/>
            <consortium name="The Broad Institute Genome Sequencing Center for Infectious Disease"/>
            <person name="Wu L."/>
            <person name="Ma J."/>
        </authorList>
    </citation>
    <scope>NUCLEOTIDE SEQUENCE [LARGE SCALE GENOMIC DNA]</scope>
    <source>
        <strain evidence="4">ICMP 6774ER</strain>
    </source>
</reference>
<sequence length="794" mass="79489">MAVPPIERSQAMGLPGPATGARFAWLLDVILGLLIVAALPLAILSIPNTVSLVSGLLPPEFDKLDLIRAHGLALPAMMLTVPLASVLVQRMKAAPILLTGLAVLAVADAAGGFAGSAFLVGALRVVHGVGAGLLVPALLMAAWERAPLLRALWTGMLAVSLLAAQALALWPLDDVRDWRITLQPYPLLTGIALGLAAIYLAVGVATGAPSTPGPRAVERTRLTLTAVPAAGLAVLAVGTTFGWPPALVILAALFSVAALLTLASIGTFEGPAGRSLAYAMLAVGVVVLPTAAQVTYMELGGVGGPGLNGLWLPFLVCALMGAGAALAVGMLDMASMQRLSRAGLVTIVLGLCTVRLMVPAGDGFMLVVPFALLAVGAAVALTAALRMSGPGAALYGLTLCFPGVLAGYLLGTGIQMVLLGRPQSAQQLVDRFVEALHLWALIGGFLVVAVIVLAALLGRRSAARASETESEIPCGVPGDVEGTAPAAEAVPATTAEQAGLGAVDGHRREWPDEFPVAGDGIAPEEPDGTTARPNPTAQDEDAPTGEVPRMPSSRAKPARREVAGDRASADGASSGRSRPGSASSSEGVTPRRVHGEDGSPHAAGSSTGEASNRPPHGAGSSRGDASPSAGSSTGEALNRPPHGAGTSKGDASPSARSSTRDASDRRPYGTGSSKGEAADKPSYGSTGSSEGGAVDKPSYGAGSSEGGVPDGTRYGTALSGTDVPERTPNGGTSRTSERKDAADGEPSPDGAASDGAVSEGPATGNGQAERPGEGTGPVPVVPPPTQSPEDSDAD</sequence>
<gene>
    <name evidence="3" type="ORF">ACFSKW_48865</name>
</gene>
<dbReference type="EMBL" id="JBHUFV010000082">
    <property type="protein sequence ID" value="MFD1939400.1"/>
    <property type="molecule type" value="Genomic_DNA"/>
</dbReference>
<keyword evidence="2" id="KW-0472">Membrane</keyword>
<feature type="region of interest" description="Disordered" evidence="1">
    <location>
        <begin position="506"/>
        <end position="794"/>
    </location>
</feature>
<feature type="transmembrane region" description="Helical" evidence="2">
    <location>
        <begin position="438"/>
        <end position="457"/>
    </location>
</feature>
<protein>
    <recommendedName>
        <fullName evidence="5">MFS transporter</fullName>
    </recommendedName>
</protein>
<feature type="compositionally biased region" description="Low complexity" evidence="1">
    <location>
        <begin position="569"/>
        <end position="585"/>
    </location>
</feature>
<evidence type="ECO:0008006" key="5">
    <source>
        <dbReference type="Google" id="ProtNLM"/>
    </source>
</evidence>
<keyword evidence="2" id="KW-0812">Transmembrane</keyword>
<keyword evidence="4" id="KW-1185">Reference proteome</keyword>
<feature type="transmembrane region" description="Helical" evidence="2">
    <location>
        <begin position="23"/>
        <end position="46"/>
    </location>
</feature>
<evidence type="ECO:0000256" key="2">
    <source>
        <dbReference type="SAM" id="Phobius"/>
    </source>
</evidence>
<feature type="compositionally biased region" description="Basic and acidic residues" evidence="1">
    <location>
        <begin position="658"/>
        <end position="667"/>
    </location>
</feature>
<dbReference type="Proteomes" id="UP001597368">
    <property type="component" value="Unassembled WGS sequence"/>
</dbReference>
<keyword evidence="2" id="KW-1133">Transmembrane helix</keyword>
<accession>A0ABW4TEN1</accession>
<feature type="transmembrane region" description="Helical" evidence="2">
    <location>
        <begin position="66"/>
        <end position="88"/>
    </location>
</feature>